<dbReference type="STRING" id="8030.ENSSSAP00000026226"/>
<dbReference type="Proteomes" id="UP001652741">
    <property type="component" value="Chromosome ssa22"/>
</dbReference>
<dbReference type="PANTHER" id="PTHR10574:SF268">
    <property type="entry name" value="LAMININ SUBUNIT BETA-3"/>
    <property type="match status" value="1"/>
</dbReference>
<dbReference type="SUPFAM" id="SSF57196">
    <property type="entry name" value="EGF/Laminin"/>
    <property type="match status" value="5"/>
</dbReference>
<feature type="coiled-coil region" evidence="13">
    <location>
        <begin position="818"/>
        <end position="866"/>
    </location>
</feature>
<dbReference type="CDD" id="cd00055">
    <property type="entry name" value="EGF_Lam"/>
    <property type="match status" value="6"/>
</dbReference>
<feature type="disulfide bond" evidence="12">
    <location>
        <begin position="523"/>
        <end position="535"/>
    </location>
</feature>
<dbReference type="GeneID" id="106583477"/>
<evidence type="ECO:0000313" key="19">
    <source>
        <dbReference type="RefSeq" id="XP_014023178.1"/>
    </source>
</evidence>
<dbReference type="InterPro" id="IPR056863">
    <property type="entry name" value="LMN_ATRN_NET-like_EGF"/>
</dbReference>
<dbReference type="GO" id="GO:0009887">
    <property type="term" value="P:animal organ morphogenesis"/>
    <property type="evidence" value="ECO:0007669"/>
    <property type="project" value="TreeGrafter"/>
</dbReference>
<evidence type="ECO:0000256" key="3">
    <source>
        <dbReference type="ARBA" id="ARBA00022530"/>
    </source>
</evidence>
<dbReference type="Pfam" id="PF00053">
    <property type="entry name" value="EGF_laminin"/>
    <property type="match status" value="5"/>
</dbReference>
<dbReference type="OrthoDB" id="8545473at2759"/>
<dbReference type="SMART" id="SM00136">
    <property type="entry name" value="LamNT"/>
    <property type="match status" value="1"/>
</dbReference>
<dbReference type="GO" id="GO:0043256">
    <property type="term" value="C:laminin complex"/>
    <property type="evidence" value="ECO:0007669"/>
    <property type="project" value="TreeGrafter"/>
</dbReference>
<dbReference type="Gene3D" id="2.10.25.10">
    <property type="entry name" value="Laminin"/>
    <property type="match status" value="4"/>
</dbReference>
<feature type="disulfide bond" evidence="12">
    <location>
        <begin position="525"/>
        <end position="542"/>
    </location>
</feature>
<keyword evidence="9 12" id="KW-1015">Disulfide bond</keyword>
<dbReference type="GO" id="GO:0016477">
    <property type="term" value="P:cell migration"/>
    <property type="evidence" value="ECO:0007669"/>
    <property type="project" value="TreeGrafter"/>
</dbReference>
<evidence type="ECO:0000256" key="8">
    <source>
        <dbReference type="ARBA" id="ARBA00023054"/>
    </source>
</evidence>
<feature type="disulfide bond" evidence="12">
    <location>
        <begin position="396"/>
        <end position="405"/>
    </location>
</feature>
<evidence type="ECO:0000256" key="14">
    <source>
        <dbReference type="SAM" id="SignalP"/>
    </source>
</evidence>
<dbReference type="AlphaFoldDB" id="A0A1S3P6F4"/>
<dbReference type="PRINTS" id="PR00011">
    <property type="entry name" value="EGFLAMININ"/>
</dbReference>
<evidence type="ECO:0000256" key="12">
    <source>
        <dbReference type="PROSITE-ProRule" id="PRU00460"/>
    </source>
</evidence>
<sequence length="1162" mass="125542">MWILFQLAALTAVAATQRDCSRGACYPPMGDLLLGRDRQLHASSTCGLTGSEVFCTPFGQSKMKCCPCDSRNPSSQLAHTIQDVLSTAGPNRWWQARKDVSPVTVQLDLQNLFQLDTLVLTFKGSRPSALVVERTLDNGKTWQPALYMASDCRSAFPGIAMTMPRSLDQTYCYTLPPATTNPYLDQTIQFSPLRQFSTISVPNGQKIQEVSGLSGLRVRLTNLGAVPRLPGRAPSLFYALREMRVMGTCLCHGHANRCLPDTNQLPNTQVSAQCECQHNTAGINCERCADLYNDLPWRPAEEGDTHTCKRCECNNHAQRCRFDPDVYESSGQRSGGVCESCLHHTTGPKCDRCAPGYQPNHRSSMDRPDACIRCHCSAEGVENGDQCDDVTGSCRCKANVDGSQCDRCKMGYYGLTASNPLGCNKCLCSKEGSLSSVCDPVSGQCPCRPHLQGLTCELCSHGYWNPSSSRGCEPCRCDPTNSHGDTCDQSTGQCQCRSGFGGRTCTECPDHTYGDPLIGCRSCQCAAGGTEPGGCDKRTGACRCRLGVTGARCNACTRGHCDSFPDCEVCPSCFFSLDSNIKNLTLGLERLSYRIPSLPGGSLPTSLGPRIRTLEATLTQIRDSLPLPPPSDRQVNDALSQLRRLRDQLDQVDGDLSPQGRAPELSTQLDELQALLDGLGLVYNTKRDALRNSVNSNNAGAFSSIKDAYDESTDSAKSVDASGKTVDQSKAVRKDAIDLQNQVQPANTRDLEKLNHQLNTKPDLTPTAKQVCGSLRFAPCTPAQCDGELCPAEGAPPCGRGERCVGALPLGTRAVSDAEEVKDRLKQLNGKITQAAAQIQETQDTANKVRQSTDDLDNQMRRARDDLDADLQETRDFVKELKDFLTDPSSDPTHISTVSEWILNAKLPVSLATLKRKLQEIRDLAAGLPDSTAVLDQAGPQLDTARRLLQDARDARDAALGVKADVDGLLEGFTTVEGSLSGLEEKVQESLDIVDDISSNLTQIKAQLSPAVKALGEVSALAEGMKPQLEGLRALVRSGDMLAQNATEEADKAKREADAAAKELASLEKQLEQLRAAERTSGRGDGTGTAGARLQKLQEEAGSLAQDTGDMIKALAGKADSLHGLQDEVLLKSQKLTGLEARLLDLLADMRQKVTIFSTCQG</sequence>
<keyword evidence="5" id="KW-0677">Repeat</keyword>
<feature type="disulfide bond" evidence="12">
    <location>
        <begin position="426"/>
        <end position="438"/>
    </location>
</feature>
<feature type="signal peptide" evidence="14">
    <location>
        <begin position="1"/>
        <end position="15"/>
    </location>
</feature>
<dbReference type="GO" id="GO:0009888">
    <property type="term" value="P:tissue development"/>
    <property type="evidence" value="ECO:0007669"/>
    <property type="project" value="TreeGrafter"/>
</dbReference>
<dbReference type="PROSITE" id="PS01248">
    <property type="entry name" value="EGF_LAM_1"/>
    <property type="match status" value="1"/>
</dbReference>
<evidence type="ECO:0000256" key="13">
    <source>
        <dbReference type="SAM" id="Coils"/>
    </source>
</evidence>
<keyword evidence="3" id="KW-0272">Extracellular matrix</keyword>
<dbReference type="InterPro" id="IPR002049">
    <property type="entry name" value="LE_dom"/>
</dbReference>
<proteinExistence type="predicted"/>
<feature type="domain" description="Laminin N-terminal" evidence="16">
    <location>
        <begin position="21"/>
        <end position="248"/>
    </location>
</feature>
<feature type="disulfide bond" evidence="12">
    <location>
        <begin position="544"/>
        <end position="553"/>
    </location>
</feature>
<feature type="disulfide bond" evidence="12">
    <location>
        <begin position="341"/>
        <end position="350"/>
    </location>
</feature>
<dbReference type="KEGG" id="sasa:106583477"/>
<keyword evidence="2" id="KW-0964">Secreted</keyword>
<dbReference type="PROSITE" id="PS50027">
    <property type="entry name" value="EGF_LAM_2"/>
    <property type="match status" value="6"/>
</dbReference>
<evidence type="ECO:0000256" key="10">
    <source>
        <dbReference type="ARBA" id="ARBA00023180"/>
    </source>
</evidence>
<comment type="caution">
    <text evidence="12">Lacks conserved residue(s) required for the propagation of feature annotation.</text>
</comment>
<dbReference type="RefSeq" id="XP_014023178.1">
    <property type="nucleotide sequence ID" value="XM_014167703.1"/>
</dbReference>
<feature type="disulfide bond" evidence="12">
    <location>
        <begin position="477"/>
        <end position="494"/>
    </location>
</feature>
<keyword evidence="17" id="KW-1185">Reference proteome</keyword>
<accession>A0A1S3P6F4</accession>
<comment type="subcellular location">
    <subcellularLocation>
        <location evidence="1">Secreted</location>
        <location evidence="1">Extracellular space</location>
        <location evidence="1">Extracellular matrix</location>
        <location evidence="1">Basement membrane</location>
    </subcellularLocation>
</comment>
<dbReference type="GO" id="GO:0070831">
    <property type="term" value="P:basement membrane assembly"/>
    <property type="evidence" value="ECO:0007669"/>
    <property type="project" value="TreeGrafter"/>
</dbReference>
<dbReference type="Gene3D" id="2.60.120.260">
    <property type="entry name" value="Galactose-binding domain-like"/>
    <property type="match status" value="1"/>
</dbReference>
<feature type="domain" description="Laminin EGF-like" evidence="15">
    <location>
        <begin position="311"/>
        <end position="373"/>
    </location>
</feature>
<feature type="disulfide bond" evidence="12">
    <location>
        <begin position="276"/>
        <end position="285"/>
    </location>
</feature>
<dbReference type="FunFam" id="2.60.120.260:FF:000073">
    <property type="entry name" value="Laminin subunit beta 3"/>
    <property type="match status" value="1"/>
</dbReference>
<feature type="disulfide bond" evidence="12">
    <location>
        <begin position="447"/>
        <end position="456"/>
    </location>
</feature>
<keyword evidence="4 14" id="KW-0732">Signal</keyword>
<dbReference type="SUPFAM" id="SSF58104">
    <property type="entry name" value="Methyl-accepting chemotaxis protein (MCP) signaling domain"/>
    <property type="match status" value="1"/>
</dbReference>
<gene>
    <name evidence="18 19 20" type="primary">lamb3</name>
</gene>
<feature type="domain" description="Laminin EGF-like" evidence="15">
    <location>
        <begin position="374"/>
        <end position="425"/>
    </location>
</feature>
<feature type="domain" description="Laminin EGF-like" evidence="15">
    <location>
        <begin position="249"/>
        <end position="310"/>
    </location>
</feature>
<organism evidence="17 18">
    <name type="scientific">Salmo salar</name>
    <name type="common">Atlantic salmon</name>
    <dbReference type="NCBI Taxonomy" id="8030"/>
    <lineage>
        <taxon>Eukaryota</taxon>
        <taxon>Metazoa</taxon>
        <taxon>Chordata</taxon>
        <taxon>Craniata</taxon>
        <taxon>Vertebrata</taxon>
        <taxon>Euteleostomi</taxon>
        <taxon>Actinopterygii</taxon>
        <taxon>Neopterygii</taxon>
        <taxon>Teleostei</taxon>
        <taxon>Protacanthopterygii</taxon>
        <taxon>Salmoniformes</taxon>
        <taxon>Salmonidae</taxon>
        <taxon>Salmoninae</taxon>
        <taxon>Salmo</taxon>
    </lineage>
</organism>
<feature type="domain" description="Laminin EGF-like" evidence="15">
    <location>
        <begin position="523"/>
        <end position="569"/>
    </location>
</feature>
<keyword evidence="6" id="KW-0084">Basement membrane</keyword>
<feature type="disulfide bond" evidence="12">
    <location>
        <begin position="475"/>
        <end position="487"/>
    </location>
</feature>
<dbReference type="Gene3D" id="2.170.300.10">
    <property type="entry name" value="Tie2 ligand-binding domain superfamily"/>
    <property type="match status" value="1"/>
</dbReference>
<dbReference type="GO" id="GO:0034446">
    <property type="term" value="P:substrate adhesion-dependent cell spreading"/>
    <property type="evidence" value="ECO:0007669"/>
    <property type="project" value="TreeGrafter"/>
</dbReference>
<evidence type="ECO:0000256" key="2">
    <source>
        <dbReference type="ARBA" id="ARBA00022525"/>
    </source>
</evidence>
<feature type="disulfide bond" evidence="12">
    <location>
        <begin position="496"/>
        <end position="505"/>
    </location>
</feature>
<name>A0A1S3P6F4_SALSA</name>
<feature type="domain" description="Laminin EGF-like" evidence="15">
    <location>
        <begin position="475"/>
        <end position="522"/>
    </location>
</feature>
<dbReference type="FunFam" id="2.10.25.10:FF:000084">
    <property type="entry name" value="Laminin subunit alpha 3"/>
    <property type="match status" value="1"/>
</dbReference>
<feature type="domain" description="Laminin EGF-like" evidence="15">
    <location>
        <begin position="426"/>
        <end position="474"/>
    </location>
</feature>
<evidence type="ECO:0000256" key="7">
    <source>
        <dbReference type="ARBA" id="ARBA00022889"/>
    </source>
</evidence>
<dbReference type="FunFam" id="2.10.25.10:FF:000082">
    <property type="entry name" value="Laminin subunit alpha 1"/>
    <property type="match status" value="1"/>
</dbReference>
<dbReference type="Pfam" id="PF24973">
    <property type="entry name" value="EGF_LMN_ATRN"/>
    <property type="match status" value="1"/>
</dbReference>
<keyword evidence="10" id="KW-0325">Glycoprotein</keyword>
<feature type="chain" id="PRO_5011900974" evidence="14">
    <location>
        <begin position="16"/>
        <end position="1162"/>
    </location>
</feature>
<dbReference type="SMART" id="SM00180">
    <property type="entry name" value="EGF_Lam"/>
    <property type="match status" value="6"/>
</dbReference>
<reference evidence="18 19" key="1">
    <citation type="submission" date="2025-04" db="UniProtKB">
        <authorList>
            <consortium name="RefSeq"/>
        </authorList>
    </citation>
    <scope>IDENTIFICATION</scope>
    <source>
        <tissue evidence="18 19">Muscle</tissue>
    </source>
</reference>
<dbReference type="RefSeq" id="XP_014023179.1">
    <property type="nucleotide sequence ID" value="XM_014167704.1"/>
</dbReference>
<evidence type="ECO:0000256" key="6">
    <source>
        <dbReference type="ARBA" id="ARBA00022869"/>
    </source>
</evidence>
<dbReference type="PROSITE" id="PS51117">
    <property type="entry name" value="LAMININ_NTER"/>
    <property type="match status" value="1"/>
</dbReference>
<evidence type="ECO:0000313" key="18">
    <source>
        <dbReference type="RefSeq" id="XP_014023177.1"/>
    </source>
</evidence>
<dbReference type="GO" id="GO:0007411">
    <property type="term" value="P:axon guidance"/>
    <property type="evidence" value="ECO:0007669"/>
    <property type="project" value="TreeGrafter"/>
</dbReference>
<dbReference type="Gene3D" id="1.20.58.60">
    <property type="match status" value="1"/>
</dbReference>
<keyword evidence="7" id="KW-0130">Cell adhesion</keyword>
<evidence type="ECO:0000256" key="5">
    <source>
        <dbReference type="ARBA" id="ARBA00022737"/>
    </source>
</evidence>
<keyword evidence="11 12" id="KW-0424">Laminin EGF-like domain</keyword>
<feature type="disulfide bond" evidence="12">
    <location>
        <begin position="428"/>
        <end position="445"/>
    </location>
</feature>
<evidence type="ECO:0000259" key="16">
    <source>
        <dbReference type="PROSITE" id="PS51117"/>
    </source>
</evidence>
<dbReference type="Pfam" id="PF00055">
    <property type="entry name" value="Laminin_N"/>
    <property type="match status" value="1"/>
</dbReference>
<evidence type="ECO:0000256" key="1">
    <source>
        <dbReference type="ARBA" id="ARBA00004302"/>
    </source>
</evidence>
<evidence type="ECO:0000256" key="4">
    <source>
        <dbReference type="ARBA" id="ARBA00022729"/>
    </source>
</evidence>
<evidence type="ECO:0000313" key="20">
    <source>
        <dbReference type="RefSeq" id="XP_014023179.1"/>
    </source>
</evidence>
<evidence type="ECO:0000256" key="11">
    <source>
        <dbReference type="ARBA" id="ARBA00023292"/>
    </source>
</evidence>
<feature type="coiled-coil region" evidence="13">
    <location>
        <begin position="1043"/>
        <end position="1080"/>
    </location>
</feature>
<dbReference type="InterPro" id="IPR050440">
    <property type="entry name" value="Laminin/Netrin_ECM"/>
</dbReference>
<protein>
    <submittedName>
        <fullName evidence="18 19">Laminin subunit beta-3</fullName>
    </submittedName>
</protein>
<dbReference type="PANTHER" id="PTHR10574">
    <property type="entry name" value="NETRIN/LAMININ-RELATED"/>
    <property type="match status" value="1"/>
</dbReference>
<dbReference type="InterPro" id="IPR008211">
    <property type="entry name" value="Laminin_N"/>
</dbReference>
<evidence type="ECO:0000259" key="15">
    <source>
        <dbReference type="PROSITE" id="PS50027"/>
    </source>
</evidence>
<evidence type="ECO:0000256" key="9">
    <source>
        <dbReference type="ARBA" id="ARBA00023157"/>
    </source>
</evidence>
<dbReference type="RefSeq" id="XP_014023177.1">
    <property type="nucleotide sequence ID" value="XM_014167702.1"/>
</dbReference>
<evidence type="ECO:0000313" key="17">
    <source>
        <dbReference type="Proteomes" id="UP001652741"/>
    </source>
</evidence>
<keyword evidence="8 13" id="KW-0175">Coiled coil</keyword>